<keyword evidence="3" id="KW-1003">Cell membrane</keyword>
<feature type="transmembrane region" description="Helical" evidence="8">
    <location>
        <begin position="7"/>
        <end position="24"/>
    </location>
</feature>
<dbReference type="InterPro" id="IPR027417">
    <property type="entry name" value="P-loop_NTPase"/>
</dbReference>
<evidence type="ECO:0000256" key="1">
    <source>
        <dbReference type="ARBA" id="ARBA00004651"/>
    </source>
</evidence>
<evidence type="ECO:0000256" key="3">
    <source>
        <dbReference type="ARBA" id="ARBA00022475"/>
    </source>
</evidence>
<keyword evidence="6 8" id="KW-0472">Membrane</keyword>
<dbReference type="GO" id="GO:0005886">
    <property type="term" value="C:plasma membrane"/>
    <property type="evidence" value="ECO:0007669"/>
    <property type="project" value="UniProtKB-SubCell"/>
</dbReference>
<evidence type="ECO:0000256" key="8">
    <source>
        <dbReference type="SAM" id="Phobius"/>
    </source>
</evidence>
<dbReference type="InterPro" id="IPR003688">
    <property type="entry name" value="TraG/VirD4"/>
</dbReference>
<comment type="subcellular location">
    <subcellularLocation>
        <location evidence="1">Cell membrane</location>
        <topology evidence="1">Multi-pass membrane protein</topology>
    </subcellularLocation>
</comment>
<dbReference type="Pfam" id="PF02534">
    <property type="entry name" value="T4SS-DNA_transf"/>
    <property type="match status" value="1"/>
</dbReference>
<keyword evidence="5 8" id="KW-1133">Transmembrane helix</keyword>
<sequence length="750" mass="85824">MKVKERLILSAVLIGTGSFMNLYFTASLHGLMSRQYRTLVLLPIGQCITGLIEQRQQRLLFLAFEGMIFLGCILFFIQNSRSYQSDLVKVTEDIETPVAVGQYQHGSSRWLKEQEKDQIFDVFWLDSSNAIVKQLIQTGYEGLDFLNRSNHDKQATDNGGRPKDRGTAPIIVPIENKETREKGHEMKGEEEGFELVEYQFDGSIEKQAMPKPWKVPQLEWDRKNDPYCLIDRGGIVIGMKKEGGREKIHYISDDSHTLTIGATRSGKTRTLVLQSICLMALSGESMVISDPKAELYEYTSAFLEKLQYDVICLDFKNPQKSSRYNLLQPVIDAVNRGDTERAQMYAWDITNILVGDNTSNEKIWENGEKSTIAAAILCVVVDNARRPEYQNLTNVYWFLAEMCKTIGNKTPMQEYVKRLKPGHPARALLSISDVAPSRTKGSFYTSALTTLRLFTSKSIYAITHQSDRDISDLGRKKQALFFILPDEKTTYYPIASLMVSQLYELLVHQSDERGGRLKKRVNFIMEEFGNFTKINDLTNKLTVAAGRGCRFHFFLQSFEQLTEKYNKETASIVKSNCQTWVYLQADDKETLSEICDKLGKYTTSAYQLSSQHGKYVNPSTSSSISLVARDLLTTDEIRRVSRPYQIVVSRAHPAMMVSPDLSKWQFNRMLGLGDQEHNRKVREERERKRPILTETGGEIPLWNIWIYYMKDIQMQEERQRQSMGPMTGGPMFSDKFMRRGGNTGSNEEDD</sequence>
<dbReference type="OrthoDB" id="9766496at2"/>
<name>A0A3E3DGF8_9FIRM</name>
<evidence type="ECO:0000256" key="6">
    <source>
        <dbReference type="ARBA" id="ARBA00023136"/>
    </source>
</evidence>
<dbReference type="SUPFAM" id="SSF52540">
    <property type="entry name" value="P-loop containing nucleoside triphosphate hydrolases"/>
    <property type="match status" value="1"/>
</dbReference>
<feature type="region of interest" description="Disordered" evidence="7">
    <location>
        <begin position="722"/>
        <end position="750"/>
    </location>
</feature>
<dbReference type="PANTHER" id="PTHR37937">
    <property type="entry name" value="CONJUGATIVE TRANSFER: DNA TRANSPORT"/>
    <property type="match status" value="1"/>
</dbReference>
<dbReference type="CDD" id="cd01127">
    <property type="entry name" value="TrwB_TraG_TraD_VirD4"/>
    <property type="match status" value="1"/>
</dbReference>
<comment type="caution">
    <text evidence="9">The sequence shown here is derived from an EMBL/GenBank/DDBJ whole genome shotgun (WGS) entry which is preliminary data.</text>
</comment>
<evidence type="ECO:0000256" key="7">
    <source>
        <dbReference type="SAM" id="MobiDB-lite"/>
    </source>
</evidence>
<organism evidence="9 10">
    <name type="scientific">Hungatella hathewayi</name>
    <dbReference type="NCBI Taxonomy" id="154046"/>
    <lineage>
        <taxon>Bacteria</taxon>
        <taxon>Bacillati</taxon>
        <taxon>Bacillota</taxon>
        <taxon>Clostridia</taxon>
        <taxon>Lachnospirales</taxon>
        <taxon>Lachnospiraceae</taxon>
        <taxon>Hungatella</taxon>
    </lineage>
</organism>
<comment type="similarity">
    <text evidence="2">Belongs to the VirD4/TraG family.</text>
</comment>
<protein>
    <submittedName>
        <fullName evidence="9">Conjugal transfer protein TraG</fullName>
    </submittedName>
</protein>
<evidence type="ECO:0000313" key="10">
    <source>
        <dbReference type="Proteomes" id="UP000261023"/>
    </source>
</evidence>
<reference evidence="9 10" key="1">
    <citation type="submission" date="2018-08" db="EMBL/GenBank/DDBJ databases">
        <title>A genome reference for cultivated species of the human gut microbiota.</title>
        <authorList>
            <person name="Zou Y."/>
            <person name="Xue W."/>
            <person name="Luo G."/>
        </authorList>
    </citation>
    <scope>NUCLEOTIDE SEQUENCE [LARGE SCALE GENOMIC DNA]</scope>
    <source>
        <strain evidence="9 10">AF19-13AC</strain>
    </source>
</reference>
<dbReference type="InterPro" id="IPR051539">
    <property type="entry name" value="T4SS-coupling_protein"/>
</dbReference>
<proteinExistence type="inferred from homology"/>
<keyword evidence="4 8" id="KW-0812">Transmembrane</keyword>
<evidence type="ECO:0000256" key="4">
    <source>
        <dbReference type="ARBA" id="ARBA00022692"/>
    </source>
</evidence>
<dbReference type="RefSeq" id="WP_117502690.1">
    <property type="nucleotide sequence ID" value="NZ_QTJW01000017.1"/>
</dbReference>
<gene>
    <name evidence="9" type="ORF">DWX31_22740</name>
</gene>
<dbReference type="PANTHER" id="PTHR37937:SF1">
    <property type="entry name" value="CONJUGATIVE TRANSFER: DNA TRANSPORT"/>
    <property type="match status" value="1"/>
</dbReference>
<dbReference type="EMBL" id="QTJW01000017">
    <property type="protein sequence ID" value="RGD68333.1"/>
    <property type="molecule type" value="Genomic_DNA"/>
</dbReference>
<feature type="transmembrane region" description="Helical" evidence="8">
    <location>
        <begin position="59"/>
        <end position="77"/>
    </location>
</feature>
<dbReference type="Gene3D" id="3.40.50.300">
    <property type="entry name" value="P-loop containing nucleotide triphosphate hydrolases"/>
    <property type="match status" value="2"/>
</dbReference>
<dbReference type="NCBIfam" id="NF045973">
    <property type="entry name" value="conju_CD1115"/>
    <property type="match status" value="1"/>
</dbReference>
<evidence type="ECO:0000256" key="2">
    <source>
        <dbReference type="ARBA" id="ARBA00008806"/>
    </source>
</evidence>
<accession>A0A3E3DGF8</accession>
<dbReference type="Proteomes" id="UP000261023">
    <property type="component" value="Unassembled WGS sequence"/>
</dbReference>
<feature type="transmembrane region" description="Helical" evidence="8">
    <location>
        <begin position="36"/>
        <end position="52"/>
    </location>
</feature>
<evidence type="ECO:0000256" key="5">
    <source>
        <dbReference type="ARBA" id="ARBA00022989"/>
    </source>
</evidence>
<evidence type="ECO:0000313" key="9">
    <source>
        <dbReference type="EMBL" id="RGD68333.1"/>
    </source>
</evidence>
<dbReference type="AlphaFoldDB" id="A0A3E3DGF8"/>